<evidence type="ECO:0000313" key="1">
    <source>
        <dbReference type="EMBL" id="ETR65031.1"/>
    </source>
</evidence>
<name>A0A1V1NR16_9BACT</name>
<reference evidence="2" key="1">
    <citation type="submission" date="2012-11" db="EMBL/GenBank/DDBJ databases">
        <authorList>
            <person name="Lucero-Rivera Y.E."/>
            <person name="Tovar-Ramirez D."/>
        </authorList>
    </citation>
    <scope>NUCLEOTIDE SEQUENCE [LARGE SCALE GENOMIC DNA]</scope>
    <source>
        <strain evidence="2">Araruama</strain>
    </source>
</reference>
<sequence>MPASIEFDDKKFNAHLFFSEKAEVDQKHHFLATLLEFEEKVIGQEFKTLKEYLDYKKIIFQKNSELILSGIKQHLK</sequence>
<organism evidence="1 2">
    <name type="scientific">Candidatus Magnetoglobus multicellularis str. Araruama</name>
    <dbReference type="NCBI Taxonomy" id="890399"/>
    <lineage>
        <taxon>Bacteria</taxon>
        <taxon>Pseudomonadati</taxon>
        <taxon>Thermodesulfobacteriota</taxon>
        <taxon>Desulfobacteria</taxon>
        <taxon>Desulfobacterales</taxon>
        <taxon>Desulfobacteraceae</taxon>
        <taxon>Candidatus Magnetoglobus</taxon>
    </lineage>
</organism>
<dbReference type="Proteomes" id="UP000189670">
    <property type="component" value="Unassembled WGS sequence"/>
</dbReference>
<comment type="caution">
    <text evidence="1">The sequence shown here is derived from an EMBL/GenBank/DDBJ whole genome shotgun (WGS) entry which is preliminary data.</text>
</comment>
<dbReference type="EMBL" id="ATBP01003295">
    <property type="protein sequence ID" value="ETR65031.1"/>
    <property type="molecule type" value="Genomic_DNA"/>
</dbReference>
<evidence type="ECO:0000313" key="2">
    <source>
        <dbReference type="Proteomes" id="UP000189670"/>
    </source>
</evidence>
<gene>
    <name evidence="1" type="ORF">OMM_14924</name>
</gene>
<protein>
    <submittedName>
        <fullName evidence="1">Uncharacterized protein</fullName>
    </submittedName>
</protein>
<dbReference type="AlphaFoldDB" id="A0A1V1NR16"/>
<accession>A0A1V1NR16</accession>
<proteinExistence type="predicted"/>